<evidence type="ECO:0000256" key="2">
    <source>
        <dbReference type="SAM" id="Phobius"/>
    </source>
</evidence>
<feature type="region of interest" description="Disordered" evidence="1">
    <location>
        <begin position="1042"/>
        <end position="1078"/>
    </location>
</feature>
<dbReference type="AlphaFoldDB" id="A0AAE0FPZ3"/>
<evidence type="ECO:0000256" key="1">
    <source>
        <dbReference type="SAM" id="MobiDB-lite"/>
    </source>
</evidence>
<dbReference type="SUPFAM" id="SSF49562">
    <property type="entry name" value="C2 domain (Calcium/lipid-binding domain, CaLB)"/>
    <property type="match status" value="1"/>
</dbReference>
<protein>
    <recommendedName>
        <fullName evidence="3">C2 domain-containing protein</fullName>
    </recommendedName>
</protein>
<feature type="compositionally biased region" description="Polar residues" evidence="1">
    <location>
        <begin position="1042"/>
        <end position="1055"/>
    </location>
</feature>
<feature type="transmembrane region" description="Helical" evidence="2">
    <location>
        <begin position="391"/>
        <end position="424"/>
    </location>
</feature>
<organism evidence="4 5">
    <name type="scientific">Cymbomonas tetramitiformis</name>
    <dbReference type="NCBI Taxonomy" id="36881"/>
    <lineage>
        <taxon>Eukaryota</taxon>
        <taxon>Viridiplantae</taxon>
        <taxon>Chlorophyta</taxon>
        <taxon>Pyramimonadophyceae</taxon>
        <taxon>Pyramimonadales</taxon>
        <taxon>Pyramimonadaceae</taxon>
        <taxon>Cymbomonas</taxon>
    </lineage>
</organism>
<dbReference type="Proteomes" id="UP001190700">
    <property type="component" value="Unassembled WGS sequence"/>
</dbReference>
<dbReference type="Gene3D" id="2.60.40.150">
    <property type="entry name" value="C2 domain"/>
    <property type="match status" value="1"/>
</dbReference>
<gene>
    <name evidence="4" type="ORF">CYMTET_27340</name>
</gene>
<dbReference type="InterPro" id="IPR035892">
    <property type="entry name" value="C2_domain_sf"/>
</dbReference>
<keyword evidence="2" id="KW-1133">Transmembrane helix</keyword>
<evidence type="ECO:0000313" key="4">
    <source>
        <dbReference type="EMBL" id="KAK3263887.1"/>
    </source>
</evidence>
<feature type="compositionally biased region" description="Acidic residues" evidence="1">
    <location>
        <begin position="68"/>
        <end position="77"/>
    </location>
</feature>
<feature type="transmembrane region" description="Helical" evidence="2">
    <location>
        <begin position="806"/>
        <end position="827"/>
    </location>
</feature>
<feature type="region of interest" description="Disordered" evidence="1">
    <location>
        <begin position="22"/>
        <end position="123"/>
    </location>
</feature>
<feature type="region of interest" description="Disordered" evidence="1">
    <location>
        <begin position="554"/>
        <end position="593"/>
    </location>
</feature>
<dbReference type="Pfam" id="PF00168">
    <property type="entry name" value="C2"/>
    <property type="match status" value="1"/>
</dbReference>
<feature type="region of interest" description="Disordered" evidence="1">
    <location>
        <begin position="489"/>
        <end position="536"/>
    </location>
</feature>
<sequence length="1078" mass="121292">MALPEFGFQTDVRVCDDCFFEAGGERSTGTPVVLRRSVGDSEAPDFKNLRSWSENVVHSDDHEHSGESDDDSDGDDESVGKRGSDSGGPSIEAPGVIDTSPVLQYHTPKSGSGNVAQKIRSRMKHARQTAKSVCKMLLPQELAPEAKPERRKSFFLSPEVQESGRHCFGKLKIKVLAAHLQYLNKEKQLKAETTICPYYLVEFDKTVYRSSVCSNTHLPSWTSDTLELNVHTHHQNVVVKVMDSHSDTMLGELSLSMFAIIEQQVSDSLDNYQTHEIFNQPVRDVIKESFTNPDAPKLQRQSQIRGKWYDLKMSSARRMGGKVKLEAQFEEDLAALVSDDLLDNPEPVPTEFGVINLKEAFDRIQALISTARRLSQQYQEIIQWRNRRRTWMVFVGLHFVVFTANFDYLMVYPLVCALIVMLLLYHRRNSGQYFIEHMQESSKSRPIRRQVATLRVQVMRAEIHTPAGMSDSDLNPFVSMVYCIPSSYSSPTSKKRSRTRGVAGVMMSLRPSQVGEQARESMEDADGGPERADDGDAADRLYYMGSTHTVFGSNCPNFQELEKHSGAEDSSDESKSKPRHAMPLGQKTPSKFRGGRDAVLHNVFENCCDPDDSETVVTLKYPILQLMHPNGRQVISWKKNRTLLQFNMRHEESAGATFLGSCSVPLSELLNKMKTGGTQEPLTSWFPLCVDTPEADLAETAMAGSPFINPFASMSPQPTAPADPIVGGLQLKLTLTLPERGHAQPSMMTQEMLEGIVETEEQGFLQKLKAASKVALDVQNTMITTAANIERLCNLFNWTHLHKTRILFAVILSALLVCTFVPMRYLMHLGICSTFYGGYKKHLRWDASLSKKVTDTTKNRIMNVLNSIPSRHAHREVFVWRNRYQQAMVDRSKITLMMQATWSGYLYKKGQKNTAWRSRFVLVRAGRVMWWGDHFEAIHGETPRGELLLEAPVGGKVGSKVEGDAAQRMGSEGLPQLEKEDLKLTRFSGKKLEIEYLCVVHGWDMTDGICDVAHGEALQQRLFAAKEPKALNAFMQAINSHVRPQSRRTSMTAQEANAVKGDDQPAYEDRLKDRVKHD</sequence>
<feature type="compositionally biased region" description="Basic and acidic residues" evidence="1">
    <location>
        <begin position="517"/>
        <end position="536"/>
    </location>
</feature>
<evidence type="ECO:0000313" key="5">
    <source>
        <dbReference type="Proteomes" id="UP001190700"/>
    </source>
</evidence>
<keyword evidence="5" id="KW-1185">Reference proteome</keyword>
<proteinExistence type="predicted"/>
<feature type="compositionally biased region" description="Basic and acidic residues" evidence="1">
    <location>
        <begin position="1060"/>
        <end position="1078"/>
    </location>
</feature>
<feature type="compositionally biased region" description="Basic and acidic residues" evidence="1">
    <location>
        <begin position="57"/>
        <end position="67"/>
    </location>
</feature>
<keyword evidence="2" id="KW-0812">Transmembrane</keyword>
<dbReference type="SMART" id="SM00239">
    <property type="entry name" value="C2"/>
    <property type="match status" value="1"/>
</dbReference>
<evidence type="ECO:0000259" key="3">
    <source>
        <dbReference type="SMART" id="SM00239"/>
    </source>
</evidence>
<reference evidence="4 5" key="1">
    <citation type="journal article" date="2015" name="Genome Biol. Evol.">
        <title>Comparative Genomics of a Bacterivorous Green Alga Reveals Evolutionary Causalities and Consequences of Phago-Mixotrophic Mode of Nutrition.</title>
        <authorList>
            <person name="Burns J.A."/>
            <person name="Paasch A."/>
            <person name="Narechania A."/>
            <person name="Kim E."/>
        </authorList>
    </citation>
    <scope>NUCLEOTIDE SEQUENCE [LARGE SCALE GENOMIC DNA]</scope>
    <source>
        <strain evidence="4 5">PLY_AMNH</strain>
    </source>
</reference>
<dbReference type="InterPro" id="IPR000008">
    <property type="entry name" value="C2_dom"/>
</dbReference>
<feature type="compositionally biased region" description="Basic and acidic residues" evidence="1">
    <location>
        <begin position="560"/>
        <end position="576"/>
    </location>
</feature>
<dbReference type="EMBL" id="LGRX02014962">
    <property type="protein sequence ID" value="KAK3263887.1"/>
    <property type="molecule type" value="Genomic_DNA"/>
</dbReference>
<feature type="domain" description="C2" evidence="3">
    <location>
        <begin position="170"/>
        <end position="269"/>
    </location>
</feature>
<keyword evidence="2" id="KW-0472">Membrane</keyword>
<accession>A0AAE0FPZ3</accession>
<name>A0AAE0FPZ3_9CHLO</name>
<comment type="caution">
    <text evidence="4">The sequence shown here is derived from an EMBL/GenBank/DDBJ whole genome shotgun (WGS) entry which is preliminary data.</text>
</comment>